<dbReference type="Proteomes" id="UP001362999">
    <property type="component" value="Unassembled WGS sequence"/>
</dbReference>
<dbReference type="AlphaFoldDB" id="A0AAW0AL89"/>
<accession>A0AAW0AL89</accession>
<evidence type="ECO:0000313" key="1">
    <source>
        <dbReference type="EMBL" id="KAK7012815.1"/>
    </source>
</evidence>
<name>A0AAW0AL89_9AGAR</name>
<keyword evidence="2" id="KW-1185">Reference proteome</keyword>
<reference evidence="1 2" key="1">
    <citation type="journal article" date="2024" name="J Genomics">
        <title>Draft genome sequencing and assembly of Favolaschia claudopus CIRM-BRFM 2984 isolated from oak limbs.</title>
        <authorList>
            <person name="Navarro D."/>
            <person name="Drula E."/>
            <person name="Chaduli D."/>
            <person name="Cazenave R."/>
            <person name="Ahrendt S."/>
            <person name="Wang J."/>
            <person name="Lipzen A."/>
            <person name="Daum C."/>
            <person name="Barry K."/>
            <person name="Grigoriev I.V."/>
            <person name="Favel A."/>
            <person name="Rosso M.N."/>
            <person name="Martin F."/>
        </authorList>
    </citation>
    <scope>NUCLEOTIDE SEQUENCE [LARGE SCALE GENOMIC DNA]</scope>
    <source>
        <strain evidence="1 2">CIRM-BRFM 2984</strain>
    </source>
</reference>
<proteinExistence type="predicted"/>
<comment type="caution">
    <text evidence="1">The sequence shown here is derived from an EMBL/GenBank/DDBJ whole genome shotgun (WGS) entry which is preliminary data.</text>
</comment>
<evidence type="ECO:0000313" key="2">
    <source>
        <dbReference type="Proteomes" id="UP001362999"/>
    </source>
</evidence>
<protein>
    <submittedName>
        <fullName evidence="1">Uncharacterized protein</fullName>
    </submittedName>
</protein>
<dbReference type="EMBL" id="JAWWNJ010000063">
    <property type="protein sequence ID" value="KAK7012815.1"/>
    <property type="molecule type" value="Genomic_DNA"/>
</dbReference>
<sequence>METRSRTESVKYIVYRKSKFNRMCFVCCPSFLFLQPDIEVQHIFFVSSLLGNTHHMQLVYLLRWLTYVTVRSAEDVVWGSAPGSQIHCPSQWSHPVCNEADELLHGWDRTLRDAYHRQFQRGSNGSRRCRSSSDGPRGRFITPCYDEQEIQRMEPVSREPVPFISIVLNSTLCRLEFQCDAAAQSCRKNTGKTLARDWIWALVTRTG</sequence>
<gene>
    <name evidence="1" type="ORF">R3P38DRAFT_1558104</name>
</gene>
<organism evidence="1 2">
    <name type="scientific">Favolaschia claudopus</name>
    <dbReference type="NCBI Taxonomy" id="2862362"/>
    <lineage>
        <taxon>Eukaryota</taxon>
        <taxon>Fungi</taxon>
        <taxon>Dikarya</taxon>
        <taxon>Basidiomycota</taxon>
        <taxon>Agaricomycotina</taxon>
        <taxon>Agaricomycetes</taxon>
        <taxon>Agaricomycetidae</taxon>
        <taxon>Agaricales</taxon>
        <taxon>Marasmiineae</taxon>
        <taxon>Mycenaceae</taxon>
        <taxon>Favolaschia</taxon>
    </lineage>
</organism>